<name>A0A1G6W9Y8_9MICO</name>
<dbReference type="PANTHER" id="PTHR10146:SF14">
    <property type="entry name" value="PYRIDOXAL PHOSPHATE HOMEOSTASIS PROTEIN"/>
    <property type="match status" value="1"/>
</dbReference>
<dbReference type="CDD" id="cd00635">
    <property type="entry name" value="PLPDE_III_YBL036c_like"/>
    <property type="match status" value="1"/>
</dbReference>
<accession>A0A1G6W9Y8</accession>
<evidence type="ECO:0000313" key="6">
    <source>
        <dbReference type="EMBL" id="SDD62750.1"/>
    </source>
</evidence>
<evidence type="ECO:0000256" key="2">
    <source>
        <dbReference type="HAMAP-Rule" id="MF_02087"/>
    </source>
</evidence>
<dbReference type="HAMAP" id="MF_02087">
    <property type="entry name" value="PLP_homeostasis"/>
    <property type="match status" value="1"/>
</dbReference>
<feature type="domain" description="Alanine racemase N-terminal" evidence="5">
    <location>
        <begin position="32"/>
        <end position="245"/>
    </location>
</feature>
<dbReference type="Gene3D" id="3.20.20.10">
    <property type="entry name" value="Alanine racemase"/>
    <property type="match status" value="1"/>
</dbReference>
<comment type="similarity">
    <text evidence="2 4">Belongs to the pyridoxal phosphate-binding protein YggS/PROSC family.</text>
</comment>
<dbReference type="Proteomes" id="UP000199039">
    <property type="component" value="Unassembled WGS sequence"/>
</dbReference>
<feature type="modified residue" description="N6-(pyridoxal phosphate)lysine" evidence="2 3">
    <location>
        <position position="40"/>
    </location>
</feature>
<proteinExistence type="inferred from homology"/>
<dbReference type="InterPro" id="IPR001608">
    <property type="entry name" value="Ala_racemase_N"/>
</dbReference>
<keyword evidence="1 2" id="KW-0663">Pyridoxal phosphate</keyword>
<dbReference type="AlphaFoldDB" id="A0A1G6W9Y8"/>
<dbReference type="Pfam" id="PF01168">
    <property type="entry name" value="Ala_racemase_N"/>
    <property type="match status" value="1"/>
</dbReference>
<evidence type="ECO:0000259" key="5">
    <source>
        <dbReference type="Pfam" id="PF01168"/>
    </source>
</evidence>
<comment type="cofactor">
    <cofactor evidence="3">
        <name>pyridoxal 5'-phosphate</name>
        <dbReference type="ChEBI" id="CHEBI:597326"/>
    </cofactor>
</comment>
<evidence type="ECO:0000313" key="7">
    <source>
        <dbReference type="Proteomes" id="UP000199039"/>
    </source>
</evidence>
<evidence type="ECO:0000256" key="3">
    <source>
        <dbReference type="PIRSR" id="PIRSR004848-1"/>
    </source>
</evidence>
<comment type="function">
    <text evidence="2">Pyridoxal 5'-phosphate (PLP)-binding protein, which is involved in PLP homeostasis.</text>
</comment>
<gene>
    <name evidence="6" type="ORF">SAMN05216410_3594</name>
</gene>
<evidence type="ECO:0000256" key="4">
    <source>
        <dbReference type="RuleBase" id="RU004514"/>
    </source>
</evidence>
<dbReference type="InterPro" id="IPR011078">
    <property type="entry name" value="PyrdxlP_homeostasis"/>
</dbReference>
<dbReference type="InterPro" id="IPR029066">
    <property type="entry name" value="PLP-binding_barrel"/>
</dbReference>
<keyword evidence="7" id="KW-1185">Reference proteome</keyword>
<organism evidence="6 7">
    <name type="scientific">Sanguibacter gelidistatuariae</name>
    <dbReference type="NCBI Taxonomy" id="1814289"/>
    <lineage>
        <taxon>Bacteria</taxon>
        <taxon>Bacillati</taxon>
        <taxon>Actinomycetota</taxon>
        <taxon>Actinomycetes</taxon>
        <taxon>Micrococcales</taxon>
        <taxon>Sanguibacteraceae</taxon>
        <taxon>Sanguibacter</taxon>
    </lineage>
</organism>
<protein>
    <recommendedName>
        <fullName evidence="2">Pyridoxal phosphate homeostasis protein</fullName>
        <shortName evidence="2">PLP homeostasis protein</shortName>
    </recommendedName>
</protein>
<dbReference type="PANTHER" id="PTHR10146">
    <property type="entry name" value="PROLINE SYNTHETASE CO-TRANSCRIBED BACTERIAL HOMOLOG PROTEIN"/>
    <property type="match status" value="1"/>
</dbReference>
<dbReference type="STRING" id="1814289.SAMN05216410_3594"/>
<evidence type="ECO:0000256" key="1">
    <source>
        <dbReference type="ARBA" id="ARBA00022898"/>
    </source>
</evidence>
<dbReference type="EMBL" id="FMYH01000009">
    <property type="protein sequence ID" value="SDD62750.1"/>
    <property type="molecule type" value="Genomic_DNA"/>
</dbReference>
<dbReference type="NCBIfam" id="TIGR00044">
    <property type="entry name" value="YggS family pyridoxal phosphate-dependent enzyme"/>
    <property type="match status" value="1"/>
</dbReference>
<dbReference type="PIRSF" id="PIRSF004848">
    <property type="entry name" value="YBL036c_PLPDEIII"/>
    <property type="match status" value="1"/>
</dbReference>
<reference evidence="6 7" key="1">
    <citation type="submission" date="2016-09" db="EMBL/GenBank/DDBJ databases">
        <authorList>
            <person name="Capua I."/>
            <person name="De Benedictis P."/>
            <person name="Joannis T."/>
            <person name="Lombin L.H."/>
            <person name="Cattoli G."/>
        </authorList>
    </citation>
    <scope>NUCLEOTIDE SEQUENCE [LARGE SCALE GENOMIC DNA]</scope>
    <source>
        <strain evidence="6 7">ISLP-3</strain>
    </source>
</reference>
<dbReference type="GO" id="GO:0030170">
    <property type="term" value="F:pyridoxal phosphate binding"/>
    <property type="evidence" value="ECO:0007669"/>
    <property type="project" value="UniProtKB-UniRule"/>
</dbReference>
<dbReference type="SUPFAM" id="SSF51419">
    <property type="entry name" value="PLP-binding barrel"/>
    <property type="match status" value="1"/>
</dbReference>
<sequence>MLSMPATVAHALARVQERIDDTCHAVGRDRATVRLLLATKTRSADVVREALRSAPAGALLIGENRVQELVEKAPALADLQVTAHLIGPLQSNKINHALRALALHGHACVETIDSLELAAKLSARVGAGSPLVPLDVMIQVNVSGEESKAGVAPDRAVDLAHEVADLPGLALQGFMTIASPTLDERVARAEFELLRSVRDRVTGSGAAATALAQELSMGMSRDLEWAVAEGATIVRVGSAVFGARPS</sequence>